<organism evidence="6 7">
    <name type="scientific">Albimonas donghaensis</name>
    <dbReference type="NCBI Taxonomy" id="356660"/>
    <lineage>
        <taxon>Bacteria</taxon>
        <taxon>Pseudomonadati</taxon>
        <taxon>Pseudomonadota</taxon>
        <taxon>Alphaproteobacteria</taxon>
        <taxon>Rhodobacterales</taxon>
        <taxon>Paracoccaceae</taxon>
        <taxon>Albimonas</taxon>
    </lineage>
</organism>
<feature type="domain" description="FAD-dependent oxidoreductase 2 FAD-binding" evidence="5">
    <location>
        <begin position="25"/>
        <end position="442"/>
    </location>
</feature>
<accession>A0A1H2X6R4</accession>
<dbReference type="InterPro" id="IPR036188">
    <property type="entry name" value="FAD/NAD-bd_sf"/>
</dbReference>
<dbReference type="Proteomes" id="UP000199118">
    <property type="component" value="Unassembled WGS sequence"/>
</dbReference>
<evidence type="ECO:0000256" key="4">
    <source>
        <dbReference type="ARBA" id="ARBA00023002"/>
    </source>
</evidence>
<evidence type="ECO:0000259" key="5">
    <source>
        <dbReference type="Pfam" id="PF00890"/>
    </source>
</evidence>
<gene>
    <name evidence="6" type="ORF">SAMN05444336_102608</name>
</gene>
<dbReference type="InterPro" id="IPR027477">
    <property type="entry name" value="Succ_DH/fumarate_Rdtase_cat_sf"/>
</dbReference>
<comment type="cofactor">
    <cofactor evidence="1">
        <name>FAD</name>
        <dbReference type="ChEBI" id="CHEBI:57692"/>
    </cofactor>
</comment>
<evidence type="ECO:0000256" key="1">
    <source>
        <dbReference type="ARBA" id="ARBA00001974"/>
    </source>
</evidence>
<dbReference type="RefSeq" id="WP_245710471.1">
    <property type="nucleotide sequence ID" value="NZ_FNMZ01000002.1"/>
</dbReference>
<protein>
    <submittedName>
        <fullName evidence="6">Fumarate reductase flavoprotein subunit</fullName>
    </submittedName>
</protein>
<dbReference type="SUPFAM" id="SSF56425">
    <property type="entry name" value="Succinate dehydrogenase/fumarate reductase flavoprotein, catalytic domain"/>
    <property type="match status" value="1"/>
</dbReference>
<keyword evidence="3" id="KW-0274">FAD</keyword>
<evidence type="ECO:0000313" key="6">
    <source>
        <dbReference type="EMBL" id="SDW87959.1"/>
    </source>
</evidence>
<keyword evidence="4" id="KW-0560">Oxidoreductase</keyword>
<keyword evidence="2" id="KW-0285">Flavoprotein</keyword>
<dbReference type="SUPFAM" id="SSF51905">
    <property type="entry name" value="FAD/NAD(P)-binding domain"/>
    <property type="match status" value="1"/>
</dbReference>
<sequence length="472" mass="47969">MTDAAPAPAPRVEISDRGFEVSVPVAIVGGGAAGLVAALTLRGAGVEALVLERDAVPRGSTALSAGLIPAPGTRWQAEAGVEDDAPRFVADILKKAHDEPDPALAARMAETVGPTLEWLADAHGLPFSLVDNFAYPGHSALRMHGLPSRSGEELIDRLARAAEAAGVEILAGAQVDTLFAGPDGTVRGIGFARPDGGREEVGCDALILACNGYGGNPAKVAALIPSLRDALYFGHPGNMGEALDWGEALGAATRHLGGHQGHGSVAHPEGVLITWATVMEGGFQVDLTGARFSDESAGYSEQAAKVLAQPDGLAWTIFDDRIAGIARQFEDFRRAEAMGAIRGGEDVAALAAAIRVPEARLRETLDTVEAAKRGAAPDPFGRDLRGAPALAAPYRAVRVTGALFHTQGGLVVDGEARVLRASGEAFGNLYAAGGAACGVSGAGAEGYLSGNGLLSAVALGRVAGLAAAKGAA</sequence>
<dbReference type="EMBL" id="FNMZ01000002">
    <property type="protein sequence ID" value="SDW87959.1"/>
    <property type="molecule type" value="Genomic_DNA"/>
</dbReference>
<dbReference type="Gene3D" id="3.90.700.10">
    <property type="entry name" value="Succinate dehydrogenase/fumarate reductase flavoprotein, catalytic domain"/>
    <property type="match status" value="1"/>
</dbReference>
<evidence type="ECO:0000256" key="2">
    <source>
        <dbReference type="ARBA" id="ARBA00022630"/>
    </source>
</evidence>
<dbReference type="Pfam" id="PF00890">
    <property type="entry name" value="FAD_binding_2"/>
    <property type="match status" value="1"/>
</dbReference>
<dbReference type="PANTHER" id="PTHR43400:SF10">
    <property type="entry name" value="3-OXOSTEROID 1-DEHYDROGENASE"/>
    <property type="match status" value="1"/>
</dbReference>
<name>A0A1H2X6R4_9RHOB</name>
<dbReference type="STRING" id="356660.SAMN05444336_102608"/>
<dbReference type="GO" id="GO:0016491">
    <property type="term" value="F:oxidoreductase activity"/>
    <property type="evidence" value="ECO:0007669"/>
    <property type="project" value="UniProtKB-KW"/>
</dbReference>
<dbReference type="InterPro" id="IPR050315">
    <property type="entry name" value="FAD-oxidoreductase_2"/>
</dbReference>
<dbReference type="InterPro" id="IPR003953">
    <property type="entry name" value="FAD-dep_OxRdtase_2_FAD-bd"/>
</dbReference>
<evidence type="ECO:0000256" key="3">
    <source>
        <dbReference type="ARBA" id="ARBA00022827"/>
    </source>
</evidence>
<dbReference type="AlphaFoldDB" id="A0A1H2X6R4"/>
<proteinExistence type="predicted"/>
<reference evidence="6 7" key="1">
    <citation type="submission" date="2016-10" db="EMBL/GenBank/DDBJ databases">
        <authorList>
            <person name="de Groot N.N."/>
        </authorList>
    </citation>
    <scope>NUCLEOTIDE SEQUENCE [LARGE SCALE GENOMIC DNA]</scope>
    <source>
        <strain evidence="6 7">DSM 17890</strain>
    </source>
</reference>
<dbReference type="Gene3D" id="3.50.50.60">
    <property type="entry name" value="FAD/NAD(P)-binding domain"/>
    <property type="match status" value="1"/>
</dbReference>
<evidence type="ECO:0000313" key="7">
    <source>
        <dbReference type="Proteomes" id="UP000199118"/>
    </source>
</evidence>
<dbReference type="PANTHER" id="PTHR43400">
    <property type="entry name" value="FUMARATE REDUCTASE"/>
    <property type="match status" value="1"/>
</dbReference>
<keyword evidence="7" id="KW-1185">Reference proteome</keyword>
<dbReference type="GO" id="GO:0008202">
    <property type="term" value="P:steroid metabolic process"/>
    <property type="evidence" value="ECO:0007669"/>
    <property type="project" value="UniProtKB-ARBA"/>
</dbReference>